<dbReference type="Proteomes" id="UP000287401">
    <property type="component" value="Unassembled WGS sequence"/>
</dbReference>
<dbReference type="InterPro" id="IPR011109">
    <property type="entry name" value="DNA_bind_recombinase_dom"/>
</dbReference>
<name>A0A430BQB6_SPHYA</name>
<sequence>MTRVALYARYSDDKQSPASIEDQFLICREQANREGWRIVSSYKDAAISGASVILRPGIQALLQDAQMGRFDVLLAEALDRVSRDQADVATLYKNLQFAGVKIVTLAEGEVSELHVGLKGTMNALFLKDLAKKTHRGLRGRVEKGKSGGGLCYGYDVVRRFSSEGEAVHGERTINDAEAEVVRQVFRQFASGLSPHAIACRLNEAGIAAPTGKLWTSTTIRGHAKRGTGLINNELYIGKLVWNRLRYLKNPQTGKRVSRINPQSEWIITEVPHLRILDDELWQAAKARQEDIAIQYAGVIAATRSAHNAMNRTHRPRSLLSGLVYCGCCGGSYTLRGQGRFACSNHIDTRSCSNGHSIAREKLEARVLDGLHDRLMSPEVAAEAIRTCVEETNRFNRQRRAADIADRAELDKVLKAIKGLVTLATEGKGTRSLVDQLLELEAQEDAIRARLAAAPADIPDIHPNISEIYRRKVARFAEALAHPEERQEAADALRALIERIVLTPGDKRGEVNAMLHGEFGTILEWLERRSSANADSPPDAFASGGTGMSVSVVAGVGFEPTTFRL</sequence>
<dbReference type="CDD" id="cd00338">
    <property type="entry name" value="Ser_Recombinase"/>
    <property type="match status" value="1"/>
</dbReference>
<organism evidence="3 4">
    <name type="scientific">Sphingobium yanoikuyae</name>
    <name type="common">Sphingomonas yanoikuyae</name>
    <dbReference type="NCBI Taxonomy" id="13690"/>
    <lineage>
        <taxon>Bacteria</taxon>
        <taxon>Pseudomonadati</taxon>
        <taxon>Pseudomonadota</taxon>
        <taxon>Alphaproteobacteria</taxon>
        <taxon>Sphingomonadales</taxon>
        <taxon>Sphingomonadaceae</taxon>
        <taxon>Sphingobium</taxon>
    </lineage>
</organism>
<dbReference type="PANTHER" id="PTHR30461">
    <property type="entry name" value="DNA-INVERTASE FROM LAMBDOID PROPHAGE"/>
    <property type="match status" value="1"/>
</dbReference>
<evidence type="ECO:0000313" key="4">
    <source>
        <dbReference type="Proteomes" id="UP000287401"/>
    </source>
</evidence>
<dbReference type="GO" id="GO:0003677">
    <property type="term" value="F:DNA binding"/>
    <property type="evidence" value="ECO:0007669"/>
    <property type="project" value="InterPro"/>
</dbReference>
<dbReference type="InterPro" id="IPR006119">
    <property type="entry name" value="Resolv_N"/>
</dbReference>
<dbReference type="Gene3D" id="3.90.1750.20">
    <property type="entry name" value="Putative Large Serine Recombinase, Chain B, Domain 2"/>
    <property type="match status" value="1"/>
</dbReference>
<dbReference type="SMART" id="SM00857">
    <property type="entry name" value="Resolvase"/>
    <property type="match status" value="1"/>
</dbReference>
<dbReference type="Pfam" id="PF07508">
    <property type="entry name" value="Recombinase"/>
    <property type="match status" value="1"/>
</dbReference>
<dbReference type="SUPFAM" id="SSF53041">
    <property type="entry name" value="Resolvase-like"/>
    <property type="match status" value="1"/>
</dbReference>
<dbReference type="InterPro" id="IPR038109">
    <property type="entry name" value="DNA_bind_recomb_sf"/>
</dbReference>
<dbReference type="InterPro" id="IPR036162">
    <property type="entry name" value="Resolvase-like_N_sf"/>
</dbReference>
<dbReference type="Pfam" id="PF00239">
    <property type="entry name" value="Resolvase"/>
    <property type="match status" value="1"/>
</dbReference>
<dbReference type="InterPro" id="IPR025827">
    <property type="entry name" value="Zn_ribbon_recom_dom"/>
</dbReference>
<dbReference type="PANTHER" id="PTHR30461:SF23">
    <property type="entry name" value="DNA RECOMBINASE-RELATED"/>
    <property type="match status" value="1"/>
</dbReference>
<proteinExistence type="predicted"/>
<dbReference type="EMBL" id="QRAL01000026">
    <property type="protein sequence ID" value="RSU54860.1"/>
    <property type="molecule type" value="Genomic_DNA"/>
</dbReference>
<dbReference type="InterPro" id="IPR050639">
    <property type="entry name" value="SSR_resolvase"/>
</dbReference>
<dbReference type="PROSITE" id="PS51737">
    <property type="entry name" value="RECOMBINASE_DNA_BIND"/>
    <property type="match status" value="1"/>
</dbReference>
<accession>A0A430BQB6</accession>
<dbReference type="GO" id="GO:0000150">
    <property type="term" value="F:DNA strand exchange activity"/>
    <property type="evidence" value="ECO:0007669"/>
    <property type="project" value="InterPro"/>
</dbReference>
<dbReference type="PROSITE" id="PS51736">
    <property type="entry name" value="RECOMBINASES_3"/>
    <property type="match status" value="1"/>
</dbReference>
<dbReference type="Pfam" id="PF13408">
    <property type="entry name" value="Zn_ribbon_recom"/>
    <property type="match status" value="1"/>
</dbReference>
<gene>
    <name evidence="3" type="ORF">DAH51_19485</name>
</gene>
<feature type="domain" description="Resolvase/invertase-type recombinase catalytic" evidence="1">
    <location>
        <begin position="3"/>
        <end position="147"/>
    </location>
</feature>
<dbReference type="Gene3D" id="3.40.50.1390">
    <property type="entry name" value="Resolvase, N-terminal catalytic domain"/>
    <property type="match status" value="1"/>
</dbReference>
<reference evidence="3 4" key="1">
    <citation type="submission" date="2018-07" db="EMBL/GenBank/DDBJ databases">
        <title>Genomic and Epidemiologic Investigation of an Indolent Hospital Outbreak.</title>
        <authorList>
            <person name="Johnson R.C."/>
            <person name="Deming C."/>
            <person name="Conlan S."/>
            <person name="Zellmer C.J."/>
            <person name="Michelin A.V."/>
            <person name="Lee-Lin S."/>
            <person name="Thomas P.J."/>
            <person name="Park M."/>
            <person name="Weingarten R.A."/>
            <person name="Less J."/>
            <person name="Dekker J.P."/>
            <person name="Frank K.M."/>
            <person name="Musser K.A."/>
            <person name="Mcquiston J.R."/>
            <person name="Henderson D.K."/>
            <person name="Lau A.F."/>
            <person name="Palmore T.N."/>
            <person name="Segre J.A."/>
        </authorList>
    </citation>
    <scope>NUCLEOTIDE SEQUENCE [LARGE SCALE GENOMIC DNA]</scope>
    <source>
        <strain evidence="3 4">SK-NIH.Env6_1116</strain>
    </source>
</reference>
<evidence type="ECO:0000259" key="2">
    <source>
        <dbReference type="PROSITE" id="PS51737"/>
    </source>
</evidence>
<feature type="domain" description="Recombinase" evidence="2">
    <location>
        <begin position="151"/>
        <end position="294"/>
    </location>
</feature>
<evidence type="ECO:0000259" key="1">
    <source>
        <dbReference type="PROSITE" id="PS51736"/>
    </source>
</evidence>
<evidence type="ECO:0000313" key="3">
    <source>
        <dbReference type="EMBL" id="RSU54860.1"/>
    </source>
</evidence>
<comment type="caution">
    <text evidence="3">The sequence shown here is derived from an EMBL/GenBank/DDBJ whole genome shotgun (WGS) entry which is preliminary data.</text>
</comment>
<dbReference type="AlphaFoldDB" id="A0A430BQB6"/>
<protein>
    <submittedName>
        <fullName evidence="3">Recombinase family protein</fullName>
    </submittedName>
</protein>